<dbReference type="RefSeq" id="WP_135972290.1">
    <property type="nucleotide sequence ID" value="NZ_CP039291.1"/>
</dbReference>
<evidence type="ECO:0000256" key="7">
    <source>
        <dbReference type="ARBA" id="ARBA00022840"/>
    </source>
</evidence>
<keyword evidence="10" id="KW-0812">Transmembrane</keyword>
<evidence type="ECO:0000256" key="1">
    <source>
        <dbReference type="ARBA" id="ARBA00000085"/>
    </source>
</evidence>
<dbReference type="EC" id="2.7.13.3" evidence="2"/>
<sequence length="414" mass="43134">MPSEPVAARARRRAARTLDALEHVVGGLGTGVLALMVLLALVLTALLCVVGVGLLLAPGALRAVRAVADRERTRLSHTGATVVSPGPLPDGLRAQLADPDLRRELLWTVEHATVGVVLGLVAVTLPFSAVRDVTVPLWWRAFPDEVASTDLMSVPVTSWPDAFVVFLMGVGWFLLAVLVLPPLARLQAWPGRVLLAPPPGTDLALRVAQLTATRAGALDAHVAELRRIERSLHDGTQNRLVAVTVLLGAARRAVVRDPADAEALLERAQSAAEEALAELRAVARSILPPVLTDRSLADALTGLASSSLVPCALRVDLPVRCAASVEATAYFTVAEALTNAARHSGAGAVNVDVAMAGDRLRVVVTDDGEGGADEAAGSGLAGIRRRTEAHDGSLQLTSPRGGPTTLEVTLPCGS</sequence>
<dbReference type="GO" id="GO:0000155">
    <property type="term" value="F:phosphorelay sensor kinase activity"/>
    <property type="evidence" value="ECO:0007669"/>
    <property type="project" value="InterPro"/>
</dbReference>
<dbReference type="SUPFAM" id="SSF55874">
    <property type="entry name" value="ATPase domain of HSP90 chaperone/DNA topoisomerase II/histidine kinase"/>
    <property type="match status" value="1"/>
</dbReference>
<evidence type="ECO:0000256" key="3">
    <source>
        <dbReference type="ARBA" id="ARBA00022553"/>
    </source>
</evidence>
<evidence type="ECO:0000256" key="6">
    <source>
        <dbReference type="ARBA" id="ARBA00022777"/>
    </source>
</evidence>
<name>A0A4P7SGW5_9CELL</name>
<keyword evidence="7" id="KW-0067">ATP-binding</keyword>
<evidence type="ECO:0000256" key="5">
    <source>
        <dbReference type="ARBA" id="ARBA00022741"/>
    </source>
</evidence>
<proteinExistence type="predicted"/>
<dbReference type="KEGG" id="celz:E5225_00895"/>
<reference evidence="12 13" key="1">
    <citation type="submission" date="2019-04" db="EMBL/GenBank/DDBJ databases">
        <title>Isolation and identification of Cellulomonas shaoxiangyii sp. Nov. isolated from feces of the Tibetan antelopes (Pantholops hodgsonii) in the Qinghai-Tibet plateau of China.</title>
        <authorList>
            <person name="Tian Z."/>
        </authorList>
    </citation>
    <scope>NUCLEOTIDE SEQUENCE [LARGE SCALE GENOMIC DNA]</scope>
    <source>
        <strain evidence="12 13">Z28</strain>
    </source>
</reference>
<keyword evidence="13" id="KW-1185">Reference proteome</keyword>
<dbReference type="Pfam" id="PF13796">
    <property type="entry name" value="Sensor"/>
    <property type="match status" value="1"/>
</dbReference>
<evidence type="ECO:0000256" key="4">
    <source>
        <dbReference type="ARBA" id="ARBA00022679"/>
    </source>
</evidence>
<dbReference type="EMBL" id="CP039291">
    <property type="protein sequence ID" value="QCB92326.1"/>
    <property type="molecule type" value="Genomic_DNA"/>
</dbReference>
<keyword evidence="10" id="KW-0472">Membrane</keyword>
<keyword evidence="4" id="KW-0808">Transferase</keyword>
<keyword evidence="3" id="KW-0597">Phosphoprotein</keyword>
<dbReference type="InterPro" id="IPR036890">
    <property type="entry name" value="HATPase_C_sf"/>
</dbReference>
<keyword evidence="8" id="KW-0902">Two-component regulatory system</keyword>
<dbReference type="Gene3D" id="3.30.565.10">
    <property type="entry name" value="Histidine kinase-like ATPase, C-terminal domain"/>
    <property type="match status" value="1"/>
</dbReference>
<dbReference type="SMART" id="SM00387">
    <property type="entry name" value="HATPase_c"/>
    <property type="match status" value="1"/>
</dbReference>
<evidence type="ECO:0000313" key="12">
    <source>
        <dbReference type="EMBL" id="QCB92326.1"/>
    </source>
</evidence>
<dbReference type="GO" id="GO:0046983">
    <property type="term" value="F:protein dimerization activity"/>
    <property type="evidence" value="ECO:0007669"/>
    <property type="project" value="InterPro"/>
</dbReference>
<dbReference type="Proteomes" id="UP000296469">
    <property type="component" value="Chromosome"/>
</dbReference>
<dbReference type="GO" id="GO:0005524">
    <property type="term" value="F:ATP binding"/>
    <property type="evidence" value="ECO:0007669"/>
    <property type="project" value="UniProtKB-KW"/>
</dbReference>
<dbReference type="InterPro" id="IPR025828">
    <property type="entry name" value="Put_sensor_dom"/>
</dbReference>
<gene>
    <name evidence="12" type="ORF">E5225_00895</name>
</gene>
<dbReference type="Gene3D" id="1.20.5.1930">
    <property type="match status" value="1"/>
</dbReference>
<evidence type="ECO:0000256" key="10">
    <source>
        <dbReference type="SAM" id="Phobius"/>
    </source>
</evidence>
<feature type="transmembrane region" description="Helical" evidence="10">
    <location>
        <begin position="32"/>
        <end position="56"/>
    </location>
</feature>
<dbReference type="PANTHER" id="PTHR24421:SF10">
    <property type="entry name" value="NITRATE_NITRITE SENSOR PROTEIN NARQ"/>
    <property type="match status" value="1"/>
</dbReference>
<dbReference type="Pfam" id="PF07730">
    <property type="entry name" value="HisKA_3"/>
    <property type="match status" value="1"/>
</dbReference>
<organism evidence="12 13">
    <name type="scientific">Cellulomonas shaoxiangyii</name>
    <dbReference type="NCBI Taxonomy" id="2566013"/>
    <lineage>
        <taxon>Bacteria</taxon>
        <taxon>Bacillati</taxon>
        <taxon>Actinomycetota</taxon>
        <taxon>Actinomycetes</taxon>
        <taxon>Micrococcales</taxon>
        <taxon>Cellulomonadaceae</taxon>
        <taxon>Cellulomonas</taxon>
    </lineage>
</organism>
<dbReference type="AlphaFoldDB" id="A0A4P7SGW5"/>
<dbReference type="InterPro" id="IPR011712">
    <property type="entry name" value="Sig_transdc_His_kin_sub3_dim/P"/>
</dbReference>
<feature type="region of interest" description="Disordered" evidence="9">
    <location>
        <begin position="390"/>
        <end position="414"/>
    </location>
</feature>
<dbReference type="InterPro" id="IPR050482">
    <property type="entry name" value="Sensor_HK_TwoCompSys"/>
</dbReference>
<dbReference type="CDD" id="cd16917">
    <property type="entry name" value="HATPase_UhpB-NarQ-NarX-like"/>
    <property type="match status" value="1"/>
</dbReference>
<dbReference type="InterPro" id="IPR003594">
    <property type="entry name" value="HATPase_dom"/>
</dbReference>
<dbReference type="GO" id="GO:0016020">
    <property type="term" value="C:membrane"/>
    <property type="evidence" value="ECO:0007669"/>
    <property type="project" value="InterPro"/>
</dbReference>
<dbReference type="PANTHER" id="PTHR24421">
    <property type="entry name" value="NITRATE/NITRITE SENSOR PROTEIN NARX-RELATED"/>
    <property type="match status" value="1"/>
</dbReference>
<dbReference type="Pfam" id="PF02518">
    <property type="entry name" value="HATPase_c"/>
    <property type="match status" value="1"/>
</dbReference>
<evidence type="ECO:0000256" key="9">
    <source>
        <dbReference type="SAM" id="MobiDB-lite"/>
    </source>
</evidence>
<evidence type="ECO:0000259" key="11">
    <source>
        <dbReference type="SMART" id="SM00387"/>
    </source>
</evidence>
<keyword evidence="10" id="KW-1133">Transmembrane helix</keyword>
<accession>A0A4P7SGW5</accession>
<keyword evidence="5" id="KW-0547">Nucleotide-binding</keyword>
<dbReference type="OrthoDB" id="5242012at2"/>
<feature type="domain" description="Histidine kinase/HSP90-like ATPase" evidence="11">
    <location>
        <begin position="324"/>
        <end position="414"/>
    </location>
</feature>
<keyword evidence="6 12" id="KW-0418">Kinase</keyword>
<evidence type="ECO:0000313" key="13">
    <source>
        <dbReference type="Proteomes" id="UP000296469"/>
    </source>
</evidence>
<comment type="catalytic activity">
    <reaction evidence="1">
        <text>ATP + protein L-histidine = ADP + protein N-phospho-L-histidine.</text>
        <dbReference type="EC" id="2.7.13.3"/>
    </reaction>
</comment>
<evidence type="ECO:0000256" key="8">
    <source>
        <dbReference type="ARBA" id="ARBA00023012"/>
    </source>
</evidence>
<protein>
    <recommendedName>
        <fullName evidence="2">histidine kinase</fullName>
        <ecNumber evidence="2">2.7.13.3</ecNumber>
    </recommendedName>
</protein>
<feature type="transmembrane region" description="Helical" evidence="10">
    <location>
        <begin position="162"/>
        <end position="184"/>
    </location>
</feature>
<evidence type="ECO:0000256" key="2">
    <source>
        <dbReference type="ARBA" id="ARBA00012438"/>
    </source>
</evidence>